<keyword evidence="2" id="KW-1185">Reference proteome</keyword>
<dbReference type="Proteomes" id="UP001162891">
    <property type="component" value="Chromosome"/>
</dbReference>
<evidence type="ECO:0000313" key="1">
    <source>
        <dbReference type="EMBL" id="BDG02915.1"/>
    </source>
</evidence>
<gene>
    <name evidence="1" type="ORF">AMOR_19110</name>
</gene>
<name>A0ABN6MPK2_9BACT</name>
<evidence type="ECO:0000313" key="2">
    <source>
        <dbReference type="Proteomes" id="UP001162891"/>
    </source>
</evidence>
<protein>
    <submittedName>
        <fullName evidence="1">Uncharacterized protein</fullName>
    </submittedName>
</protein>
<reference evidence="2" key="1">
    <citation type="journal article" date="2022" name="Int. J. Syst. Evol. Microbiol.">
        <title>Anaeromyxobacter oryzae sp. nov., Anaeromyxobacter diazotrophicus sp. nov. and Anaeromyxobacter paludicola sp. nov., isolated from paddy soils.</title>
        <authorList>
            <person name="Itoh H."/>
            <person name="Xu Z."/>
            <person name="Mise K."/>
            <person name="Masuda Y."/>
            <person name="Ushijima N."/>
            <person name="Hayakawa C."/>
            <person name="Shiratori Y."/>
            <person name="Senoo K."/>
        </authorList>
    </citation>
    <scope>NUCLEOTIDE SEQUENCE [LARGE SCALE GENOMIC DNA]</scope>
    <source>
        <strain evidence="2">Red232</strain>
    </source>
</reference>
<accession>A0ABN6MPK2</accession>
<dbReference type="EMBL" id="AP025591">
    <property type="protein sequence ID" value="BDG02915.1"/>
    <property type="molecule type" value="Genomic_DNA"/>
</dbReference>
<sequence>MRGLITGKDVVLHAFTIIRLWGLPTYLRCLRATLSRRPTTFLGVVCACRG</sequence>
<organism evidence="1 2">
    <name type="scientific">Anaeromyxobacter oryzae</name>
    <dbReference type="NCBI Taxonomy" id="2918170"/>
    <lineage>
        <taxon>Bacteria</taxon>
        <taxon>Pseudomonadati</taxon>
        <taxon>Myxococcota</taxon>
        <taxon>Myxococcia</taxon>
        <taxon>Myxococcales</taxon>
        <taxon>Cystobacterineae</taxon>
        <taxon>Anaeromyxobacteraceae</taxon>
        <taxon>Anaeromyxobacter</taxon>
    </lineage>
</organism>
<proteinExistence type="predicted"/>